<reference evidence="7 8" key="1">
    <citation type="submission" date="2019-04" db="EMBL/GenBank/DDBJ databases">
        <authorList>
            <person name="Poehlein A."/>
            <person name="Bengelsdorf F.R."/>
            <person name="Duerre P."/>
            <person name="Daniel R."/>
        </authorList>
    </citation>
    <scope>NUCLEOTIDE SEQUENCE [LARGE SCALE GENOMIC DNA]</scope>
    <source>
        <strain evidence="7 8">BS-1</strain>
    </source>
</reference>
<dbReference type="EC" id="4.1.2.50" evidence="3"/>
<sequence length="159" mass="18578">MGFEQYKFKFYLNANHAIQINGRTGEVHPHTWEISIIAVKRNDRFVRFNDMEAVIDAMFDKYQDKLINEVEPFNEINPTLENICEVFRDKIDRILKNEGWELKRIEVSETPARSYVMTYADDTSSLEKPALSGLDKDAQEQYITNIINEYLHPENGALS</sequence>
<dbReference type="InterPro" id="IPR017543">
    <property type="entry name" value="6-PTP_synth-rel_bac"/>
</dbReference>
<evidence type="ECO:0000256" key="3">
    <source>
        <dbReference type="ARBA" id="ARBA00012982"/>
    </source>
</evidence>
<evidence type="ECO:0000256" key="2">
    <source>
        <dbReference type="ARBA" id="ARBA00008900"/>
    </source>
</evidence>
<evidence type="ECO:0000313" key="8">
    <source>
        <dbReference type="Proteomes" id="UP000297714"/>
    </source>
</evidence>
<comment type="similarity">
    <text evidence="2">Belongs to the PTPS family. QueD subfamily.</text>
</comment>
<protein>
    <recommendedName>
        <fullName evidence="4">6-carboxy-5,6,7,8-tetrahydropterin synthase</fullName>
        <ecNumber evidence="3">4.1.2.50</ecNumber>
    </recommendedName>
    <alternativeName>
        <fullName evidence="5">Queuosine biosynthesis protein QueD</fullName>
    </alternativeName>
</protein>
<comment type="caution">
    <text evidence="7">The sequence shown here is derived from an EMBL/GenBank/DDBJ whole genome shotgun (WGS) entry which is preliminary data.</text>
</comment>
<organism evidence="7 8">
    <name type="scientific">Caproiciproducens galactitolivorans</name>
    <dbReference type="NCBI Taxonomy" id="642589"/>
    <lineage>
        <taxon>Bacteria</taxon>
        <taxon>Bacillati</taxon>
        <taxon>Bacillota</taxon>
        <taxon>Clostridia</taxon>
        <taxon>Eubacteriales</taxon>
        <taxon>Acutalibacteraceae</taxon>
        <taxon>Caproiciproducens</taxon>
    </lineage>
</organism>
<keyword evidence="8" id="KW-1185">Reference proteome</keyword>
<comment type="pathway">
    <text evidence="1">Purine metabolism; 7-cyano-7-deazaguanine biosynthesis.</text>
</comment>
<dbReference type="SUPFAM" id="SSF55620">
    <property type="entry name" value="Tetrahydrobiopterin biosynthesis enzymes-like"/>
    <property type="match status" value="1"/>
</dbReference>
<dbReference type="OrthoDB" id="9804698at2"/>
<evidence type="ECO:0000313" key="7">
    <source>
        <dbReference type="EMBL" id="TGJ77422.1"/>
    </source>
</evidence>
<evidence type="ECO:0000256" key="4">
    <source>
        <dbReference type="ARBA" id="ARBA00018141"/>
    </source>
</evidence>
<dbReference type="GO" id="GO:0070497">
    <property type="term" value="F:6-carboxytetrahydropterin synthase activity"/>
    <property type="evidence" value="ECO:0007669"/>
    <property type="project" value="UniProtKB-EC"/>
</dbReference>
<dbReference type="InterPro" id="IPR038418">
    <property type="entry name" value="6-PTP_synth/QueD_sf"/>
</dbReference>
<dbReference type="Proteomes" id="UP000297714">
    <property type="component" value="Unassembled WGS sequence"/>
</dbReference>
<comment type="catalytic activity">
    <reaction evidence="6">
        <text>7,8-dihydroneopterin 3'-triphosphate + H2O = 6-carboxy-5,6,7,8-tetrahydropterin + triphosphate + acetaldehyde + 2 H(+)</text>
        <dbReference type="Rhea" id="RHEA:27966"/>
        <dbReference type="ChEBI" id="CHEBI:15343"/>
        <dbReference type="ChEBI" id="CHEBI:15377"/>
        <dbReference type="ChEBI" id="CHEBI:15378"/>
        <dbReference type="ChEBI" id="CHEBI:18036"/>
        <dbReference type="ChEBI" id="CHEBI:58462"/>
        <dbReference type="ChEBI" id="CHEBI:61032"/>
        <dbReference type="EC" id="4.1.2.50"/>
    </reaction>
</comment>
<evidence type="ECO:0000256" key="5">
    <source>
        <dbReference type="ARBA" id="ARBA00031449"/>
    </source>
</evidence>
<dbReference type="EMBL" id="SRMQ01000002">
    <property type="protein sequence ID" value="TGJ77422.1"/>
    <property type="molecule type" value="Genomic_DNA"/>
</dbReference>
<dbReference type="AlphaFoldDB" id="A0A4Z0YKV9"/>
<dbReference type="NCBIfam" id="TIGR03112">
    <property type="entry name" value="6_pyr_pter_rel"/>
    <property type="match status" value="1"/>
</dbReference>
<dbReference type="RefSeq" id="WP_135657942.1">
    <property type="nucleotide sequence ID" value="NZ_SRMQ01000002.1"/>
</dbReference>
<dbReference type="Pfam" id="PF01242">
    <property type="entry name" value="PTPS"/>
    <property type="match status" value="1"/>
</dbReference>
<gene>
    <name evidence="7" type="ORF">CAGA_07920</name>
</gene>
<dbReference type="InterPro" id="IPR007115">
    <property type="entry name" value="6-PTP_synth/QueD"/>
</dbReference>
<proteinExistence type="inferred from homology"/>
<evidence type="ECO:0000256" key="1">
    <source>
        <dbReference type="ARBA" id="ARBA00005061"/>
    </source>
</evidence>
<name>A0A4Z0YKV9_9FIRM</name>
<dbReference type="UniPathway" id="UPA00391"/>
<accession>A0A4Z0YKV9</accession>
<evidence type="ECO:0000256" key="6">
    <source>
        <dbReference type="ARBA" id="ARBA00048807"/>
    </source>
</evidence>
<dbReference type="Gene3D" id="3.30.479.10">
    <property type="entry name" value="6-pyruvoyl tetrahydropterin synthase/QueD"/>
    <property type="match status" value="1"/>
</dbReference>